<sequence>MTEHAQDEIIAFLENEALGPDVQRVDTHGAAVFLAGGRALKMKRAIRFSFLDFSSLAKRERALRDELRLNRRTAPDLYERVLPVTREAEGGLALDGAGEPVEWLLAMRRFPSEAQLDRHAAAHGLSRELLEELAHGIACFHEAAEPRPDRGGHAAMQEVVEGNAGDLESLAGSVLDSGQVAALNAATRAVLAADAELLDARRAAGRVRHCHGDLHLANIVLLDGRPTLFDCIEFNEEFACVDLLYDLGFLLMDLIHRGLPREAQIVLQAWLEEVPDEEGLALLPLFLSVRATVRAKISGFTVRLAEDEETCRRAVAEANAYLQLALDFLEPAPPRLVAVAGRSGTGKTSLARALAPGIGAAPGAVILRSDVIRKRQFGRAPTERLPPEAYRPEVSQRVFAEIAARAGLLLRAGRAVIADGVYGLAEQRREIEAVAEEAGVPFLGLWLEAPEEVLEARVAARNGDASDATVEVVRMQRNALETPAAGWQEVPAGRPVDAIAAELRPLLED</sequence>
<dbReference type="Gene3D" id="3.40.50.300">
    <property type="entry name" value="P-loop containing nucleotide triphosphate hydrolases"/>
    <property type="match status" value="1"/>
</dbReference>
<protein>
    <submittedName>
        <fullName evidence="2">AAA family ATPase</fullName>
    </submittedName>
</protein>
<feature type="domain" description="Aminoglycoside phosphotransferase" evidence="1">
    <location>
        <begin position="64"/>
        <end position="281"/>
    </location>
</feature>
<dbReference type="PANTHER" id="PTHR43883:SF1">
    <property type="entry name" value="GLUCONOKINASE"/>
    <property type="match status" value="1"/>
</dbReference>
<dbReference type="SUPFAM" id="SSF56112">
    <property type="entry name" value="Protein kinase-like (PK-like)"/>
    <property type="match status" value="1"/>
</dbReference>
<dbReference type="Pfam" id="PF01636">
    <property type="entry name" value="APH"/>
    <property type="match status" value="1"/>
</dbReference>
<dbReference type="EMBL" id="JARGEQ010000051">
    <property type="protein sequence ID" value="MDF1585951.1"/>
    <property type="molecule type" value="Genomic_DNA"/>
</dbReference>
<evidence type="ECO:0000313" key="2">
    <source>
        <dbReference type="EMBL" id="MDF1585951.1"/>
    </source>
</evidence>
<organism evidence="2 3">
    <name type="scientific">Marinimicrococcus flavescens</name>
    <dbReference type="NCBI Taxonomy" id="3031815"/>
    <lineage>
        <taxon>Bacteria</taxon>
        <taxon>Pseudomonadati</taxon>
        <taxon>Pseudomonadota</taxon>
        <taxon>Alphaproteobacteria</taxon>
        <taxon>Geminicoccales</taxon>
        <taxon>Geminicoccaceae</taxon>
        <taxon>Marinimicrococcus</taxon>
    </lineage>
</organism>
<dbReference type="RefSeq" id="WP_327788367.1">
    <property type="nucleotide sequence ID" value="NZ_JARGEQ010000051.1"/>
</dbReference>
<gene>
    <name evidence="2" type="ORF">PZ740_06080</name>
</gene>
<name>A0AAP3UZ80_9PROT</name>
<dbReference type="Pfam" id="PF13671">
    <property type="entry name" value="AAA_33"/>
    <property type="match status" value="1"/>
</dbReference>
<keyword evidence="3" id="KW-1185">Reference proteome</keyword>
<evidence type="ECO:0000259" key="1">
    <source>
        <dbReference type="Pfam" id="PF01636"/>
    </source>
</evidence>
<reference evidence="2 3" key="1">
    <citation type="submission" date="2023-03" db="EMBL/GenBank/DDBJ databases">
        <title>YIM 152171 draft genome.</title>
        <authorList>
            <person name="Yang Z."/>
        </authorList>
    </citation>
    <scope>NUCLEOTIDE SEQUENCE [LARGE SCALE GENOMIC DNA]</scope>
    <source>
        <strain evidence="2 3">YIM 152171</strain>
    </source>
</reference>
<dbReference type="InterPro" id="IPR052732">
    <property type="entry name" value="Cell-binding_unc_protein"/>
</dbReference>
<dbReference type="PANTHER" id="PTHR43883">
    <property type="entry name" value="SLR0207 PROTEIN"/>
    <property type="match status" value="1"/>
</dbReference>
<dbReference type="SUPFAM" id="SSF52540">
    <property type="entry name" value="P-loop containing nucleoside triphosphate hydrolases"/>
    <property type="match status" value="1"/>
</dbReference>
<accession>A0AAP3UZ80</accession>
<dbReference type="Proteomes" id="UP001301140">
    <property type="component" value="Unassembled WGS sequence"/>
</dbReference>
<evidence type="ECO:0000313" key="3">
    <source>
        <dbReference type="Proteomes" id="UP001301140"/>
    </source>
</evidence>
<dbReference type="AlphaFoldDB" id="A0AAP3UZ80"/>
<comment type="caution">
    <text evidence="2">The sequence shown here is derived from an EMBL/GenBank/DDBJ whole genome shotgun (WGS) entry which is preliminary data.</text>
</comment>
<dbReference type="InterPro" id="IPR002575">
    <property type="entry name" value="Aminoglycoside_PTrfase"/>
</dbReference>
<proteinExistence type="predicted"/>
<dbReference type="InterPro" id="IPR027417">
    <property type="entry name" value="P-loop_NTPase"/>
</dbReference>
<dbReference type="InterPro" id="IPR011009">
    <property type="entry name" value="Kinase-like_dom_sf"/>
</dbReference>